<evidence type="ECO:0000256" key="2">
    <source>
        <dbReference type="ARBA" id="ARBA00006824"/>
    </source>
</evidence>
<reference evidence="7" key="1">
    <citation type="submission" date="2018-01" db="EMBL/GenBank/DDBJ databases">
        <authorList>
            <person name="Mao J.F."/>
        </authorList>
    </citation>
    <scope>NUCLEOTIDE SEQUENCE</scope>
    <source>
        <strain evidence="7">Huo1</strain>
        <tissue evidence="7">Leaf</tissue>
    </source>
</reference>
<dbReference type="GO" id="GO:0016020">
    <property type="term" value="C:membrane"/>
    <property type="evidence" value="ECO:0007669"/>
    <property type="project" value="UniProtKB-SubCell"/>
</dbReference>
<comment type="similarity">
    <text evidence="2 6">Belongs to the peroxisomal membrane protein PXMP2/4 family.</text>
</comment>
<evidence type="ECO:0008006" key="9">
    <source>
        <dbReference type="Google" id="ProtNLM"/>
    </source>
</evidence>
<organism evidence="7">
    <name type="scientific">Salvia splendens</name>
    <name type="common">Scarlet sage</name>
    <dbReference type="NCBI Taxonomy" id="180675"/>
    <lineage>
        <taxon>Eukaryota</taxon>
        <taxon>Viridiplantae</taxon>
        <taxon>Streptophyta</taxon>
        <taxon>Embryophyta</taxon>
        <taxon>Tracheophyta</taxon>
        <taxon>Spermatophyta</taxon>
        <taxon>Magnoliopsida</taxon>
        <taxon>eudicotyledons</taxon>
        <taxon>Gunneridae</taxon>
        <taxon>Pentapetalae</taxon>
        <taxon>asterids</taxon>
        <taxon>lamiids</taxon>
        <taxon>Lamiales</taxon>
        <taxon>Lamiaceae</taxon>
        <taxon>Nepetoideae</taxon>
        <taxon>Mentheae</taxon>
        <taxon>Salviinae</taxon>
        <taxon>Salvia</taxon>
        <taxon>Salvia subgen. Calosphace</taxon>
        <taxon>core Calosphace</taxon>
    </lineage>
</organism>
<keyword evidence="3" id="KW-0812">Transmembrane</keyword>
<comment type="caution">
    <text evidence="7">The sequence shown here is derived from an EMBL/GenBank/DDBJ whole genome shotgun (WGS) entry which is preliminary data.</text>
</comment>
<evidence type="ECO:0000256" key="4">
    <source>
        <dbReference type="ARBA" id="ARBA00022989"/>
    </source>
</evidence>
<evidence type="ECO:0000256" key="1">
    <source>
        <dbReference type="ARBA" id="ARBA00004141"/>
    </source>
</evidence>
<sequence>MAAAATFLLRHRQSLLRSPKLARSSHSLPDPPKKIGSPLAHQLQQSKWLARFPHSISRKCKDFEFSSPSAISSNRTSSPPRFGFVSWYLGMVKTRPVATKTVTAALIYTAADLSSQTIVSIVGGSGEGYDLAKTLRMAGYGMLIVGPSLHFWFNFVSRVFPKRDLLSTFAKMALGQTVYGPTVTALFFSVNAGLQGESGSEIVARLKRDMAPTLLRGVMYWPICDFITFKFVPVHLQPLVTNSFSYLWTIYLTYRAGLEKVDEVGV</sequence>
<comment type="subcellular location">
    <subcellularLocation>
        <location evidence="1">Membrane</location>
        <topology evidence="1">Multi-pass membrane protein</topology>
    </subcellularLocation>
</comment>
<dbReference type="AlphaFoldDB" id="A0A8X8ZS60"/>
<protein>
    <recommendedName>
        <fullName evidence="9">Protein Mpv17</fullName>
    </recommendedName>
</protein>
<evidence type="ECO:0000256" key="5">
    <source>
        <dbReference type="ARBA" id="ARBA00023136"/>
    </source>
</evidence>
<keyword evidence="5" id="KW-0472">Membrane</keyword>
<keyword evidence="4" id="KW-1133">Transmembrane helix</keyword>
<evidence type="ECO:0000313" key="7">
    <source>
        <dbReference type="EMBL" id="KAG6414958.1"/>
    </source>
</evidence>
<dbReference type="OrthoDB" id="430207at2759"/>
<dbReference type="EMBL" id="PNBA02000008">
    <property type="protein sequence ID" value="KAG6414958.1"/>
    <property type="molecule type" value="Genomic_DNA"/>
</dbReference>
<name>A0A8X8ZS60_SALSN</name>
<dbReference type="Proteomes" id="UP000298416">
    <property type="component" value="Unassembled WGS sequence"/>
</dbReference>
<keyword evidence="8" id="KW-1185">Reference proteome</keyword>
<dbReference type="Pfam" id="PF04117">
    <property type="entry name" value="Mpv17_PMP22"/>
    <property type="match status" value="1"/>
</dbReference>
<reference evidence="7" key="2">
    <citation type="submission" date="2020-08" db="EMBL/GenBank/DDBJ databases">
        <title>Plant Genome Project.</title>
        <authorList>
            <person name="Zhang R.-G."/>
        </authorList>
    </citation>
    <scope>NUCLEOTIDE SEQUENCE</scope>
    <source>
        <strain evidence="7">Huo1</strain>
        <tissue evidence="7">Leaf</tissue>
    </source>
</reference>
<gene>
    <name evidence="7" type="ORF">SASPL_122356</name>
</gene>
<dbReference type="PANTHER" id="PTHR11266:SF18">
    <property type="entry name" value="OS12G0508100 PROTEIN"/>
    <property type="match status" value="1"/>
</dbReference>
<evidence type="ECO:0000256" key="3">
    <source>
        <dbReference type="ARBA" id="ARBA00022692"/>
    </source>
</evidence>
<proteinExistence type="inferred from homology"/>
<accession>A0A8X8ZS60</accession>
<dbReference type="PANTHER" id="PTHR11266">
    <property type="entry name" value="PEROXISOMAL MEMBRANE PROTEIN 2, PXMP2 MPV17"/>
    <property type="match status" value="1"/>
</dbReference>
<evidence type="ECO:0000256" key="6">
    <source>
        <dbReference type="RuleBase" id="RU363053"/>
    </source>
</evidence>
<evidence type="ECO:0000313" key="8">
    <source>
        <dbReference type="Proteomes" id="UP000298416"/>
    </source>
</evidence>
<dbReference type="InterPro" id="IPR007248">
    <property type="entry name" value="Mpv17_PMP22"/>
</dbReference>
<dbReference type="GO" id="GO:0005737">
    <property type="term" value="C:cytoplasm"/>
    <property type="evidence" value="ECO:0007669"/>
    <property type="project" value="TreeGrafter"/>
</dbReference>